<dbReference type="InterPro" id="IPR036322">
    <property type="entry name" value="WD40_repeat_dom_sf"/>
</dbReference>
<feature type="compositionally biased region" description="Acidic residues" evidence="6">
    <location>
        <begin position="392"/>
        <end position="415"/>
    </location>
</feature>
<dbReference type="PROSITE" id="PS50002">
    <property type="entry name" value="SH3"/>
    <property type="match status" value="1"/>
</dbReference>
<evidence type="ECO:0000313" key="9">
    <source>
        <dbReference type="Proteomes" id="UP000005408"/>
    </source>
</evidence>
<accession>A0A8W8NAX6</accession>
<evidence type="ECO:0000256" key="3">
    <source>
        <dbReference type="ARBA" id="ARBA00022737"/>
    </source>
</evidence>
<name>A0A8W8NAX6_MAGGI</name>
<dbReference type="Proteomes" id="UP000005408">
    <property type="component" value="Unassembled WGS sequence"/>
</dbReference>
<feature type="repeat" description="WD" evidence="5">
    <location>
        <begin position="801"/>
        <end position="836"/>
    </location>
</feature>
<keyword evidence="2 5" id="KW-0853">WD repeat</keyword>
<dbReference type="FunFam" id="2.30.30.40:FF:000072">
    <property type="entry name" value="Unconventional Myosin IB"/>
    <property type="match status" value="1"/>
</dbReference>
<dbReference type="PANTHER" id="PTHR44499">
    <property type="entry name" value="JOUBERIN"/>
    <property type="match status" value="1"/>
</dbReference>
<reference evidence="8" key="1">
    <citation type="submission" date="2022-08" db="UniProtKB">
        <authorList>
            <consortium name="EnsemblMetazoa"/>
        </authorList>
    </citation>
    <scope>IDENTIFICATION</scope>
    <source>
        <strain evidence="8">05x7-T-G4-1.051#20</strain>
    </source>
</reference>
<feature type="region of interest" description="Disordered" evidence="6">
    <location>
        <begin position="1329"/>
        <end position="1381"/>
    </location>
</feature>
<dbReference type="Pfam" id="PF00018">
    <property type="entry name" value="SH3_1"/>
    <property type="match status" value="1"/>
</dbReference>
<feature type="region of interest" description="Disordered" evidence="6">
    <location>
        <begin position="1"/>
        <end position="442"/>
    </location>
</feature>
<sequence length="1381" mass="156546">MADEVETKAKKNKKARPKSGKAKDDEIPLADMKPSGSKFDQLLQQAVGQATDGAKKKKKKKAEAEAVLESLRKGEGLQKEEDAAIKANTYDPDNSPKNEKSNKRRQKLQEQAKDNSAFVNDDDKKDNTKKKKKKKPTEKSEIETILGETIDERATTPKKKKKPPDVDGTTDTPTKTVRKKKKDAVSEDERPMSPTESEPAETGKKKKKKPSAKSEEEQPLSEPTSPTSSMTEKKKKKKKVLEESEGERPMSPAESVTTTPRKGKKKKKKGEETEDEDTRPLSPSEDSMPATPTKTKGKKKKKKGEETEDEDTRPLSPSEDSTPATPTKTKGKKKKGKDEERPMSPSEESATEEKVEKKKKKKKDKKQEEKDEEETEEKAVTKKKKKKKKEGEEEEEEEEEDDDEEEEGEMSPDEETIVKKAAKKKEKKKKKEPVDEAELQRRREEMMKVEDEGEVLSVTVHRTDKLKNDFHILHPLVRVHIVDETTGNYLHKQHMDRAVTAFFETENEHVDKILPIMTQPFDFKERKSVLPVWEELLLFNENFNYFIQSDVKVIVFFEVLDFVSMNTARRQFSNQKREGGWYRIAWAFLKVRGNNDKLNTGSKVRLQLFVPPSGFSAKPNQLEVYQWWSSMKREPYPSTLYVTIKGIRPPRDVEPALMRSMFATQEEVGSRTYTDLKKSTQWGEKKKGEHKTLSSWSRLPGQTCRIPNVLQVTLPAGKKGCFVLRFSHDGRSLACACNDRDQYPIYIYEVPSFELRGKLKGHFGLVYDLCWSKRDTHLLSASSDGTARVWNLDNFDSSEKLLPHPGFVYTAKFHPRLDSVIATGGYDQVIRVWDVSGSEPHGVLKQEIEDHRGHVNTLVFEEDGGKMYSGDSAGNVIIFNVFVGEQEPRLGWERDWTLFKKILDPELKDVPINCLTLHHNGRRLLVHSRDNIIRMFDLRVQRVMQKYIGALNFREEIHSTLTPCGSFVFSGSEDNFAYTWNTETGDQVAMFSELNYQFPVTDVAYHPRDHMMALCALGDNQPILIYNYDPKVAQIDAGLSPRHIQVPEYKEPEEIPSTATFPGSPRKEETMKTAKTMGSRVLSKDEFQAHATARFEKVMRKLNSATAQMASSPSMELPGVPVSTPRLGHTGLMMDSMTPRAMMASPQAFSPHASRTLTGIMQQQQFTNQSLYLKSSDSDWRPGFSEVGRHGARSSSPTFIGRPPTISLSQQESGKAQFSFQAPAGKSVSRKQVIAMYDYRAQRSDELTIFKGDVITVLYKDNDNWWMGELPDGQQGFFPSSYVAEEDADNMADNRPVDDSDDDEDDEVAQVKKKYTAYRTKTGELKFLSGAEESDDDVLEAKPKKKNRGDLEAESETASTGSQPGTMGKKKKTVTINESTA</sequence>
<dbReference type="InterPro" id="IPR015943">
    <property type="entry name" value="WD40/YVTN_repeat-like_dom_sf"/>
</dbReference>
<dbReference type="InterPro" id="IPR001680">
    <property type="entry name" value="WD40_rpt"/>
</dbReference>
<feature type="repeat" description="WD" evidence="5">
    <location>
        <begin position="759"/>
        <end position="800"/>
    </location>
</feature>
<dbReference type="PRINTS" id="PR00452">
    <property type="entry name" value="SH3DOMAIN"/>
</dbReference>
<feature type="compositionally biased region" description="Basic and acidic residues" evidence="6">
    <location>
        <begin position="94"/>
        <end position="113"/>
    </location>
</feature>
<dbReference type="PANTHER" id="PTHR44499:SF1">
    <property type="entry name" value="JOUBERIN"/>
    <property type="match status" value="1"/>
</dbReference>
<keyword evidence="9" id="KW-1185">Reference proteome</keyword>
<feature type="compositionally biased region" description="Basic residues" evidence="6">
    <location>
        <begin position="420"/>
        <end position="431"/>
    </location>
</feature>
<dbReference type="InterPro" id="IPR052803">
    <property type="entry name" value="Cilium-Associated_Jouberin"/>
</dbReference>
<proteinExistence type="predicted"/>
<dbReference type="InterPro" id="IPR019775">
    <property type="entry name" value="WD40_repeat_CS"/>
</dbReference>
<keyword evidence="1 4" id="KW-0728">SH3 domain</keyword>
<feature type="compositionally biased region" description="Low complexity" evidence="6">
    <location>
        <begin position="166"/>
        <end position="175"/>
    </location>
</feature>
<feature type="compositionally biased region" description="Low complexity" evidence="6">
    <location>
        <begin position="220"/>
        <end position="230"/>
    </location>
</feature>
<feature type="compositionally biased region" description="Basic and acidic residues" evidence="6">
    <location>
        <begin position="70"/>
        <end position="84"/>
    </location>
</feature>
<evidence type="ECO:0000256" key="5">
    <source>
        <dbReference type="PROSITE-ProRule" id="PRU00221"/>
    </source>
</evidence>
<evidence type="ECO:0000259" key="7">
    <source>
        <dbReference type="PROSITE" id="PS50002"/>
    </source>
</evidence>
<evidence type="ECO:0000256" key="1">
    <source>
        <dbReference type="ARBA" id="ARBA00022443"/>
    </source>
</evidence>
<dbReference type="SMART" id="SM00326">
    <property type="entry name" value="SH3"/>
    <property type="match status" value="1"/>
</dbReference>
<dbReference type="EnsemblMetazoa" id="G610.6">
    <property type="protein sequence ID" value="G610.6:cds"/>
    <property type="gene ID" value="G610"/>
</dbReference>
<feature type="compositionally biased region" description="Basic and acidic residues" evidence="6">
    <location>
        <begin position="432"/>
        <end position="442"/>
    </location>
</feature>
<dbReference type="SUPFAM" id="SSF50978">
    <property type="entry name" value="WD40 repeat-like"/>
    <property type="match status" value="1"/>
</dbReference>
<dbReference type="PROSITE" id="PS00678">
    <property type="entry name" value="WD_REPEATS_1"/>
    <property type="match status" value="2"/>
</dbReference>
<feature type="compositionally biased region" description="Basic residues" evidence="6">
    <location>
        <begin position="10"/>
        <end position="20"/>
    </location>
</feature>
<evidence type="ECO:0000256" key="4">
    <source>
        <dbReference type="PROSITE-ProRule" id="PRU00192"/>
    </source>
</evidence>
<evidence type="ECO:0000313" key="8">
    <source>
        <dbReference type="EnsemblMetazoa" id="G610.6:cds"/>
    </source>
</evidence>
<protein>
    <recommendedName>
        <fullName evidence="7">SH3 domain-containing protein</fullName>
    </recommendedName>
</protein>
<dbReference type="InterPro" id="IPR036028">
    <property type="entry name" value="SH3-like_dom_sf"/>
</dbReference>
<dbReference type="Pfam" id="PF00400">
    <property type="entry name" value="WD40"/>
    <property type="match status" value="2"/>
</dbReference>
<dbReference type="CDD" id="cd00200">
    <property type="entry name" value="WD40"/>
    <property type="match status" value="1"/>
</dbReference>
<dbReference type="SUPFAM" id="SSF50044">
    <property type="entry name" value="SH3-domain"/>
    <property type="match status" value="1"/>
</dbReference>
<feature type="compositionally biased region" description="Polar residues" evidence="6">
    <location>
        <begin position="1356"/>
        <end position="1365"/>
    </location>
</feature>
<dbReference type="Gene3D" id="2.30.30.40">
    <property type="entry name" value="SH3 Domains"/>
    <property type="match status" value="1"/>
</dbReference>
<feature type="domain" description="SH3" evidence="7">
    <location>
        <begin position="1228"/>
        <end position="1288"/>
    </location>
</feature>
<keyword evidence="3" id="KW-0677">Repeat</keyword>
<dbReference type="PROSITE" id="PS50082">
    <property type="entry name" value="WD_REPEATS_2"/>
    <property type="match status" value="2"/>
</dbReference>
<dbReference type="SMART" id="SM00320">
    <property type="entry name" value="WD40"/>
    <property type="match status" value="7"/>
</dbReference>
<evidence type="ECO:0000256" key="6">
    <source>
        <dbReference type="SAM" id="MobiDB-lite"/>
    </source>
</evidence>
<evidence type="ECO:0000256" key="2">
    <source>
        <dbReference type="ARBA" id="ARBA00022574"/>
    </source>
</evidence>
<dbReference type="GO" id="GO:0036064">
    <property type="term" value="C:ciliary basal body"/>
    <property type="evidence" value="ECO:0007669"/>
    <property type="project" value="TreeGrafter"/>
</dbReference>
<organism evidence="8 9">
    <name type="scientific">Magallana gigas</name>
    <name type="common">Pacific oyster</name>
    <name type="synonym">Crassostrea gigas</name>
    <dbReference type="NCBI Taxonomy" id="29159"/>
    <lineage>
        <taxon>Eukaryota</taxon>
        <taxon>Metazoa</taxon>
        <taxon>Spiralia</taxon>
        <taxon>Lophotrochozoa</taxon>
        <taxon>Mollusca</taxon>
        <taxon>Bivalvia</taxon>
        <taxon>Autobranchia</taxon>
        <taxon>Pteriomorphia</taxon>
        <taxon>Ostreida</taxon>
        <taxon>Ostreoidea</taxon>
        <taxon>Ostreidae</taxon>
        <taxon>Magallana</taxon>
    </lineage>
</organism>
<dbReference type="GO" id="GO:0044458">
    <property type="term" value="P:motile cilium assembly"/>
    <property type="evidence" value="ECO:0007669"/>
    <property type="project" value="TreeGrafter"/>
</dbReference>
<dbReference type="PROSITE" id="PS50294">
    <property type="entry name" value="WD_REPEATS_REGION"/>
    <property type="match status" value="2"/>
</dbReference>
<dbReference type="Gene3D" id="2.130.10.10">
    <property type="entry name" value="YVTN repeat-like/Quinoprotein amine dehydrogenase"/>
    <property type="match status" value="1"/>
</dbReference>
<dbReference type="InterPro" id="IPR001452">
    <property type="entry name" value="SH3_domain"/>
</dbReference>
<feature type="compositionally biased region" description="Basic residues" evidence="6">
    <location>
        <begin position="127"/>
        <end position="136"/>
    </location>
</feature>